<evidence type="ECO:0000313" key="3">
    <source>
        <dbReference type="EMBL" id="EDQ03161.1"/>
    </source>
</evidence>
<feature type="transmembrane region" description="Helical" evidence="2">
    <location>
        <begin position="17"/>
        <end position="36"/>
    </location>
</feature>
<gene>
    <name evidence="3" type="ORF">OIHEL45_00055</name>
    <name evidence="4" type="ORF">OIHEL45_01145</name>
</gene>
<dbReference type="EMBL" id="ABID01000001">
    <property type="protein sequence ID" value="EDQ05373.1"/>
    <property type="molecule type" value="Genomic_DNA"/>
</dbReference>
<dbReference type="RefSeq" id="WP_007117443.1">
    <property type="nucleotide sequence ID" value="NZ_ABID01000001.1"/>
</dbReference>
<proteinExistence type="predicted"/>
<keyword evidence="2" id="KW-0812">Transmembrane</keyword>
<organism evidence="4 5">
    <name type="scientific">Sulfitobacter indolifex HEL-45</name>
    <dbReference type="NCBI Taxonomy" id="391624"/>
    <lineage>
        <taxon>Bacteria</taxon>
        <taxon>Pseudomonadati</taxon>
        <taxon>Pseudomonadota</taxon>
        <taxon>Alphaproteobacteria</taxon>
        <taxon>Rhodobacterales</taxon>
        <taxon>Roseobacteraceae</taxon>
        <taxon>Sulfitobacter</taxon>
    </lineage>
</organism>
<sequence length="72" mass="7665">MSPPDTNLNKQESRHKWPLIGMAIVVIFGIGIIVFWTGEEVATAPGTEEEVIVDDGTAIEGDSTTTVPVAPD</sequence>
<dbReference type="Proteomes" id="UP000003257">
    <property type="component" value="Unassembled WGS sequence"/>
</dbReference>
<evidence type="ECO:0000313" key="4">
    <source>
        <dbReference type="EMBL" id="EDQ05373.1"/>
    </source>
</evidence>
<keyword evidence="2" id="KW-1133">Transmembrane helix</keyword>
<dbReference type="EMBL" id="ABID01000037">
    <property type="protein sequence ID" value="EDQ03161.1"/>
    <property type="molecule type" value="Genomic_DNA"/>
</dbReference>
<keyword evidence="5" id="KW-1185">Reference proteome</keyword>
<keyword evidence="2" id="KW-0472">Membrane</keyword>
<feature type="region of interest" description="Disordered" evidence="1">
    <location>
        <begin position="46"/>
        <end position="72"/>
    </location>
</feature>
<accession>A0ABM9X7E1</accession>
<comment type="caution">
    <text evidence="4">The sequence shown here is derived from an EMBL/GenBank/DDBJ whole genome shotgun (WGS) entry which is preliminary data.</text>
</comment>
<reference evidence="4 5" key="1">
    <citation type="submission" date="2007-11" db="EMBL/GenBank/DDBJ databases">
        <authorList>
            <person name="Wagner-Dobler I."/>
            <person name="Ferriera S."/>
            <person name="Johnson J."/>
            <person name="Kravitz S."/>
            <person name="Beeson K."/>
            <person name="Sutton G."/>
            <person name="Rogers Y.-H."/>
            <person name="Friedman R."/>
            <person name="Frazier M."/>
            <person name="Venter J.C."/>
        </authorList>
    </citation>
    <scope>NUCLEOTIDE SEQUENCE [LARGE SCALE GENOMIC DNA]</scope>
    <source>
        <strain evidence="4 5">HEL-45</strain>
    </source>
</reference>
<protein>
    <submittedName>
        <fullName evidence="4">Uncharacterized protein</fullName>
    </submittedName>
</protein>
<evidence type="ECO:0000313" key="5">
    <source>
        <dbReference type="Proteomes" id="UP000003257"/>
    </source>
</evidence>
<name>A0ABM9X7E1_9RHOB</name>
<evidence type="ECO:0000256" key="2">
    <source>
        <dbReference type="SAM" id="Phobius"/>
    </source>
</evidence>
<evidence type="ECO:0000256" key="1">
    <source>
        <dbReference type="SAM" id="MobiDB-lite"/>
    </source>
</evidence>
<feature type="compositionally biased region" description="Polar residues" evidence="1">
    <location>
        <begin position="62"/>
        <end position="72"/>
    </location>
</feature>